<feature type="transmembrane region" description="Helical" evidence="1">
    <location>
        <begin position="76"/>
        <end position="94"/>
    </location>
</feature>
<proteinExistence type="predicted"/>
<sequence length="100" mass="11327">MHKHSKRFTGTNSPAATLIQMFACSNKTRCPDEFRWHKVNTTFLILQILFVAFNLNKQSGGFQSVSSWTGAQAKNYVIEALFPTGVLLIVRFSVRRHANP</sequence>
<evidence type="ECO:0000256" key="1">
    <source>
        <dbReference type="SAM" id="Phobius"/>
    </source>
</evidence>
<protein>
    <submittedName>
        <fullName evidence="2">Uncharacterized protein</fullName>
    </submittedName>
</protein>
<reference evidence="2" key="3">
    <citation type="submission" date="2025-09" db="UniProtKB">
        <authorList>
            <consortium name="Ensembl"/>
        </authorList>
    </citation>
    <scope>IDENTIFICATION</scope>
</reference>
<accession>A0AAQ5ZQ02</accession>
<keyword evidence="1" id="KW-1133">Transmembrane helix</keyword>
<reference evidence="2" key="2">
    <citation type="submission" date="2025-08" db="UniProtKB">
        <authorList>
            <consortium name="Ensembl"/>
        </authorList>
    </citation>
    <scope>IDENTIFICATION</scope>
</reference>
<keyword evidence="3" id="KW-1185">Reference proteome</keyword>
<evidence type="ECO:0000313" key="3">
    <source>
        <dbReference type="Proteomes" id="UP001501940"/>
    </source>
</evidence>
<keyword evidence="1" id="KW-0812">Transmembrane</keyword>
<dbReference type="Ensembl" id="ENSAOCT00000075918.1">
    <property type="protein sequence ID" value="ENSAOCP00000066546.1"/>
    <property type="gene ID" value="ENSAOCG00000030871.1"/>
</dbReference>
<keyword evidence="1" id="KW-0472">Membrane</keyword>
<feature type="transmembrane region" description="Helical" evidence="1">
    <location>
        <begin position="39"/>
        <end position="56"/>
    </location>
</feature>
<reference evidence="2 3" key="1">
    <citation type="submission" date="2022-01" db="EMBL/GenBank/DDBJ databases">
        <title>A chromosome-scale genome assembly of the false clownfish, Amphiprion ocellaris.</title>
        <authorList>
            <person name="Ryu T."/>
        </authorList>
    </citation>
    <scope>NUCLEOTIDE SEQUENCE [LARGE SCALE GENOMIC DNA]</scope>
</reference>
<dbReference type="AlphaFoldDB" id="A0AAQ5ZQ02"/>
<evidence type="ECO:0000313" key="2">
    <source>
        <dbReference type="Ensembl" id="ENSAOCP00000066546.1"/>
    </source>
</evidence>
<dbReference type="Proteomes" id="UP001501940">
    <property type="component" value="Chromosome 21"/>
</dbReference>
<name>A0AAQ5ZQ02_AMPOC</name>
<organism evidence="2 3">
    <name type="scientific">Amphiprion ocellaris</name>
    <name type="common">Clown anemonefish</name>
    <dbReference type="NCBI Taxonomy" id="80972"/>
    <lineage>
        <taxon>Eukaryota</taxon>
        <taxon>Metazoa</taxon>
        <taxon>Chordata</taxon>
        <taxon>Craniata</taxon>
        <taxon>Vertebrata</taxon>
        <taxon>Euteleostomi</taxon>
        <taxon>Actinopterygii</taxon>
        <taxon>Neopterygii</taxon>
        <taxon>Teleostei</taxon>
        <taxon>Neoteleostei</taxon>
        <taxon>Acanthomorphata</taxon>
        <taxon>Ovalentaria</taxon>
        <taxon>Pomacentridae</taxon>
        <taxon>Amphiprion</taxon>
    </lineage>
</organism>